<dbReference type="GO" id="GO:0016020">
    <property type="term" value="C:membrane"/>
    <property type="evidence" value="ECO:0007669"/>
    <property type="project" value="UniProtKB-SubCell"/>
</dbReference>
<protein>
    <submittedName>
        <fullName evidence="9">OR5H8 isoform 1</fullName>
    </submittedName>
</protein>
<evidence type="ECO:0000256" key="6">
    <source>
        <dbReference type="ARBA" id="ARBA00023170"/>
    </source>
</evidence>
<keyword evidence="7" id="KW-0807">Transducer</keyword>
<proteinExistence type="predicted"/>
<dbReference type="GO" id="GO:0004930">
    <property type="term" value="F:G protein-coupled receptor activity"/>
    <property type="evidence" value="ECO:0007669"/>
    <property type="project" value="UniProtKB-KW"/>
</dbReference>
<feature type="transmembrane region" description="Helical" evidence="8">
    <location>
        <begin position="27"/>
        <end position="50"/>
    </location>
</feature>
<dbReference type="PANTHER" id="PTHR48018">
    <property type="entry name" value="OLFACTORY RECEPTOR"/>
    <property type="match status" value="1"/>
</dbReference>
<evidence type="ECO:0000256" key="4">
    <source>
        <dbReference type="ARBA" id="ARBA00023040"/>
    </source>
</evidence>
<sequence length="134" mass="15327">MEEENATFLTEFVLTGFLYQPQWKIPLFLAFLVFTISTVLVSYTFVLFTILKKKSVKDIRKAFSTCGAHLLSVSLYYGPLLFMYVCPASPQADDQDMVESLFYTVIIPFLNPMIYSLRNKQVIDSLTKTLKGNV</sequence>
<keyword evidence="6" id="KW-0675">Receptor</keyword>
<evidence type="ECO:0000256" key="1">
    <source>
        <dbReference type="ARBA" id="ARBA00004141"/>
    </source>
</evidence>
<evidence type="ECO:0000256" key="7">
    <source>
        <dbReference type="ARBA" id="ARBA00023224"/>
    </source>
</evidence>
<evidence type="ECO:0000256" key="8">
    <source>
        <dbReference type="SAM" id="Phobius"/>
    </source>
</evidence>
<keyword evidence="4" id="KW-0297">G-protein coupled receptor</keyword>
<organism evidence="9">
    <name type="scientific">Pongo abelii</name>
    <name type="common">Sumatran orangutan</name>
    <name type="synonym">Pongo pygmaeus abelii</name>
    <dbReference type="NCBI Taxonomy" id="9601"/>
    <lineage>
        <taxon>Eukaryota</taxon>
        <taxon>Metazoa</taxon>
        <taxon>Chordata</taxon>
        <taxon>Craniata</taxon>
        <taxon>Vertebrata</taxon>
        <taxon>Euteleostomi</taxon>
        <taxon>Mammalia</taxon>
        <taxon>Eutheria</taxon>
        <taxon>Euarchontoglires</taxon>
        <taxon>Primates</taxon>
        <taxon>Haplorrhini</taxon>
        <taxon>Catarrhini</taxon>
        <taxon>Hominidae</taxon>
        <taxon>Pongo</taxon>
    </lineage>
</organism>
<dbReference type="PRINTS" id="PR00245">
    <property type="entry name" value="OLFACTORYR"/>
</dbReference>
<name>A0A2J8S9B7_PONAB</name>
<feature type="transmembrane region" description="Helical" evidence="8">
    <location>
        <begin position="62"/>
        <end position="85"/>
    </location>
</feature>
<evidence type="ECO:0000256" key="3">
    <source>
        <dbReference type="ARBA" id="ARBA00022989"/>
    </source>
</evidence>
<dbReference type="Gene3D" id="1.20.1070.10">
    <property type="entry name" value="Rhodopsin 7-helix transmembrane proteins"/>
    <property type="match status" value="1"/>
</dbReference>
<keyword evidence="3 8" id="KW-1133">Transmembrane helix</keyword>
<dbReference type="EMBL" id="NDHI03003596">
    <property type="protein sequence ID" value="PNJ17360.1"/>
    <property type="molecule type" value="Genomic_DNA"/>
</dbReference>
<keyword evidence="5 8" id="KW-0472">Membrane</keyword>
<accession>A0A2J8S9B7</accession>
<evidence type="ECO:0000256" key="5">
    <source>
        <dbReference type="ARBA" id="ARBA00023136"/>
    </source>
</evidence>
<feature type="transmembrane region" description="Helical" evidence="8">
    <location>
        <begin position="100"/>
        <end position="117"/>
    </location>
</feature>
<comment type="subcellular location">
    <subcellularLocation>
        <location evidence="1">Membrane</location>
        <topology evidence="1">Multi-pass membrane protein</topology>
    </subcellularLocation>
</comment>
<evidence type="ECO:0000313" key="9">
    <source>
        <dbReference type="EMBL" id="PNJ17360.1"/>
    </source>
</evidence>
<dbReference type="Pfam" id="PF13853">
    <property type="entry name" value="7tm_4"/>
    <property type="match status" value="1"/>
</dbReference>
<dbReference type="InterPro" id="IPR000725">
    <property type="entry name" value="Olfact_rcpt"/>
</dbReference>
<dbReference type="SUPFAM" id="SSF81321">
    <property type="entry name" value="Family A G protein-coupled receptor-like"/>
    <property type="match status" value="1"/>
</dbReference>
<gene>
    <name evidence="9" type="ORF">CR201_G0045153</name>
</gene>
<dbReference type="STRING" id="9601.ENSPPYP00000015224"/>
<comment type="caution">
    <text evidence="9">The sequence shown here is derived from an EMBL/GenBank/DDBJ whole genome shotgun (WGS) entry which is preliminary data.</text>
</comment>
<keyword evidence="2 8" id="KW-0812">Transmembrane</keyword>
<reference evidence="9" key="1">
    <citation type="submission" date="2017-12" db="EMBL/GenBank/DDBJ databases">
        <title>High-resolution comparative analysis of great ape genomes.</title>
        <authorList>
            <person name="Pollen A."/>
            <person name="Hastie A."/>
            <person name="Hormozdiari F."/>
            <person name="Dougherty M."/>
            <person name="Liu R."/>
            <person name="Chaisson M."/>
            <person name="Hoppe E."/>
            <person name="Hill C."/>
            <person name="Pang A."/>
            <person name="Hillier L."/>
            <person name="Baker C."/>
            <person name="Armstrong J."/>
            <person name="Shendure J."/>
            <person name="Paten B."/>
            <person name="Wilson R."/>
            <person name="Chao H."/>
            <person name="Schneider V."/>
            <person name="Ventura M."/>
            <person name="Kronenberg Z."/>
            <person name="Murali S."/>
            <person name="Gordon D."/>
            <person name="Cantsilieris S."/>
            <person name="Munson K."/>
            <person name="Nelson B."/>
            <person name="Raja A."/>
            <person name="Underwood J."/>
            <person name="Diekhans M."/>
            <person name="Fiddes I."/>
            <person name="Haussler D."/>
            <person name="Eichler E."/>
        </authorList>
    </citation>
    <scope>NUCLEOTIDE SEQUENCE [LARGE SCALE GENOMIC DNA]</scope>
    <source>
        <strain evidence="9">Susie</strain>
    </source>
</reference>
<evidence type="ECO:0000256" key="2">
    <source>
        <dbReference type="ARBA" id="ARBA00022692"/>
    </source>
</evidence>
<dbReference type="AlphaFoldDB" id="A0A2J8S9B7"/>
<dbReference type="GO" id="GO:0004984">
    <property type="term" value="F:olfactory receptor activity"/>
    <property type="evidence" value="ECO:0007669"/>
    <property type="project" value="InterPro"/>
</dbReference>